<comment type="caution">
    <text evidence="2">The sequence shown here is derived from an EMBL/GenBank/DDBJ whole genome shotgun (WGS) entry which is preliminary data.</text>
</comment>
<protein>
    <submittedName>
        <fullName evidence="2">Uncharacterized protein</fullName>
    </submittedName>
</protein>
<dbReference type="AlphaFoldDB" id="A0A2N3WF54"/>
<dbReference type="EMBL" id="JACJHR010000176">
    <property type="protein sequence ID" value="MBB2506393.1"/>
    <property type="molecule type" value="Genomic_DNA"/>
</dbReference>
<evidence type="ECO:0000313" key="3">
    <source>
        <dbReference type="Proteomes" id="UP000233750"/>
    </source>
</evidence>
<proteinExistence type="predicted"/>
<dbReference type="Proteomes" id="UP000233750">
    <property type="component" value="Unassembled WGS sequence"/>
</dbReference>
<accession>A0A2N3WF54</accession>
<dbReference type="Proteomes" id="UP000550260">
    <property type="component" value="Unassembled WGS sequence"/>
</dbReference>
<keyword evidence="3" id="KW-1185">Reference proteome</keyword>
<evidence type="ECO:0000313" key="2">
    <source>
        <dbReference type="EMBL" id="PKV92459.1"/>
    </source>
</evidence>
<reference evidence="2 3" key="1">
    <citation type="submission" date="2017-12" db="EMBL/GenBank/DDBJ databases">
        <title>Sequencing the genomes of 1000 Actinobacteria strains.</title>
        <authorList>
            <person name="Klenk H.-P."/>
        </authorList>
    </citation>
    <scope>NUCLEOTIDE SEQUENCE [LARGE SCALE GENOMIC DNA]</scope>
    <source>
        <strain evidence="2 3">DSM 45165</strain>
    </source>
</reference>
<evidence type="ECO:0000313" key="4">
    <source>
        <dbReference type="Proteomes" id="UP000550260"/>
    </source>
</evidence>
<organism evidence="2 3">
    <name type="scientific">Amycolatopsis echigonensis</name>
    <dbReference type="NCBI Taxonomy" id="2576905"/>
    <lineage>
        <taxon>Bacteria</taxon>
        <taxon>Bacillati</taxon>
        <taxon>Actinomycetota</taxon>
        <taxon>Actinomycetes</taxon>
        <taxon>Pseudonocardiales</taxon>
        <taxon>Pseudonocardiaceae</taxon>
        <taxon>Amycolatopsis</taxon>
    </lineage>
</organism>
<evidence type="ECO:0000313" key="1">
    <source>
        <dbReference type="EMBL" id="MBB2506393.1"/>
    </source>
</evidence>
<reference evidence="1 4" key="2">
    <citation type="submission" date="2020-08" db="EMBL/GenBank/DDBJ databases">
        <title>Amycolatopsis echigonensis JCM 21831.</title>
        <authorList>
            <person name="Tedsree N."/>
            <person name="Kuncharoen N."/>
            <person name="Likhitwitayawuid K."/>
            <person name="Tanasupawat S."/>
        </authorList>
    </citation>
    <scope>NUCLEOTIDE SEQUENCE [LARGE SCALE GENOMIC DNA]</scope>
    <source>
        <strain evidence="1 4">JCM 21831</strain>
    </source>
</reference>
<sequence>MTTTHTTPPASAEPIVNQHGDTIALLHWRDNGDGTDYAPIDNGTIVRHRDGTVTVRCQDPIGTVRRYPMPDTVTAFYALGLSAHRCNGINLWNELANMPGLAGRD</sequence>
<dbReference type="OrthoDB" id="3623310at2"/>
<dbReference type="EMBL" id="PJMY01000003">
    <property type="protein sequence ID" value="PKV92459.1"/>
    <property type="molecule type" value="Genomic_DNA"/>
</dbReference>
<accession>A0A8E1W8D1</accession>
<dbReference type="RefSeq" id="WP_101436283.1">
    <property type="nucleotide sequence ID" value="NZ_JACJHR010000176.1"/>
</dbReference>
<name>A0A2N3WF54_9PSEU</name>
<gene>
    <name evidence="2" type="ORF">ATK30_3263</name>
    <name evidence="1" type="ORF">H5411_45730</name>
</gene>